<evidence type="ECO:0000256" key="2">
    <source>
        <dbReference type="ARBA" id="ARBA00022454"/>
    </source>
</evidence>
<keyword evidence="4" id="KW-0238">DNA-binding</keyword>
<dbReference type="GO" id="GO:0098505">
    <property type="term" value="F:G-rich strand telomeric DNA binding"/>
    <property type="evidence" value="ECO:0007669"/>
    <property type="project" value="TreeGrafter"/>
</dbReference>
<keyword evidence="7" id="KW-1185">Reference proteome</keyword>
<dbReference type="GO" id="GO:0010521">
    <property type="term" value="F:telomerase inhibitor activity"/>
    <property type="evidence" value="ECO:0007669"/>
    <property type="project" value="TreeGrafter"/>
</dbReference>
<organism evidence="6 7">
    <name type="scientific">Halteria grandinella</name>
    <dbReference type="NCBI Taxonomy" id="5974"/>
    <lineage>
        <taxon>Eukaryota</taxon>
        <taxon>Sar</taxon>
        <taxon>Alveolata</taxon>
        <taxon>Ciliophora</taxon>
        <taxon>Intramacronucleata</taxon>
        <taxon>Spirotrichea</taxon>
        <taxon>Stichotrichia</taxon>
        <taxon>Sporadotrichida</taxon>
        <taxon>Halteriidae</taxon>
        <taxon>Halteria</taxon>
    </lineage>
</organism>
<dbReference type="GO" id="GO:0016233">
    <property type="term" value="P:telomere capping"/>
    <property type="evidence" value="ECO:0007669"/>
    <property type="project" value="TreeGrafter"/>
</dbReference>
<proteinExistence type="predicted"/>
<dbReference type="PANTHER" id="PTHR14513:SF0">
    <property type="entry name" value="PROTECTION OF TELOMERES PROTEIN 1"/>
    <property type="match status" value="1"/>
</dbReference>
<dbReference type="InterPro" id="IPR053979">
    <property type="entry name" value="TEBP-like_OB2"/>
</dbReference>
<dbReference type="InterPro" id="IPR011564">
    <property type="entry name" value="Telomer_end-bd_POT1/Cdc13"/>
</dbReference>
<feature type="domain" description="Telomeric single stranded DNA binding POT1/Cdc13" evidence="5">
    <location>
        <begin position="25"/>
        <end position="179"/>
    </location>
</feature>
<dbReference type="AlphaFoldDB" id="A0A8J8NRP2"/>
<dbReference type="Proteomes" id="UP000785679">
    <property type="component" value="Unassembled WGS sequence"/>
</dbReference>
<dbReference type="Gene3D" id="2.40.50.140">
    <property type="entry name" value="Nucleic acid-binding proteins"/>
    <property type="match status" value="3"/>
</dbReference>
<dbReference type="GO" id="GO:0032210">
    <property type="term" value="P:regulation of telomere maintenance via telomerase"/>
    <property type="evidence" value="ECO:0007669"/>
    <property type="project" value="TreeGrafter"/>
</dbReference>
<dbReference type="SUPFAM" id="SSF50249">
    <property type="entry name" value="Nucleic acid-binding proteins"/>
    <property type="match status" value="3"/>
</dbReference>
<evidence type="ECO:0000313" key="7">
    <source>
        <dbReference type="Proteomes" id="UP000785679"/>
    </source>
</evidence>
<keyword evidence="3" id="KW-0779">Telomere</keyword>
<evidence type="ECO:0000259" key="5">
    <source>
        <dbReference type="SMART" id="SM00976"/>
    </source>
</evidence>
<dbReference type="SMART" id="SM00976">
    <property type="entry name" value="Telo_bind"/>
    <property type="match status" value="1"/>
</dbReference>
<dbReference type="CDD" id="cd04497">
    <property type="entry name" value="hPOT1_OB1_like"/>
    <property type="match status" value="1"/>
</dbReference>
<gene>
    <name evidence="6" type="ORF">FGO68_gene16809</name>
</gene>
<dbReference type="PANTHER" id="PTHR14513">
    <property type="entry name" value="PROTECTION OF TELOMERES 1"/>
    <property type="match status" value="1"/>
</dbReference>
<dbReference type="Pfam" id="PF02765">
    <property type="entry name" value="POT1"/>
    <property type="match status" value="1"/>
</dbReference>
<evidence type="ECO:0000256" key="1">
    <source>
        <dbReference type="ARBA" id="ARBA00004574"/>
    </source>
</evidence>
<reference evidence="6" key="1">
    <citation type="submission" date="2019-06" db="EMBL/GenBank/DDBJ databases">
        <authorList>
            <person name="Zheng W."/>
        </authorList>
    </citation>
    <scope>NUCLEOTIDE SEQUENCE</scope>
    <source>
        <strain evidence="6">QDHG01</strain>
    </source>
</reference>
<keyword evidence="2" id="KW-0158">Chromosome</keyword>
<name>A0A8J8NRP2_HALGN</name>
<evidence type="ECO:0000256" key="3">
    <source>
        <dbReference type="ARBA" id="ARBA00022895"/>
    </source>
</evidence>
<accession>A0A8J8NRP2</accession>
<evidence type="ECO:0000313" key="6">
    <source>
        <dbReference type="EMBL" id="TNV79559.1"/>
    </source>
</evidence>
<dbReference type="Pfam" id="PF22236">
    <property type="entry name" value="TEBP_OB2-like"/>
    <property type="match status" value="1"/>
</dbReference>
<dbReference type="InterPro" id="IPR012340">
    <property type="entry name" value="NA-bd_OB-fold"/>
</dbReference>
<protein>
    <recommendedName>
        <fullName evidence="5">Telomeric single stranded DNA binding POT1/Cdc13 domain-containing protein</fullName>
    </recommendedName>
</protein>
<sequence>MSTKELKAKTEAKEHKKTKRASYEYTPLKDCVVGTDQTWNFYAVVLDATFPHKSFRSDRFVCQMRIADPNSKFDSDGIVQHCTLMFFARRFEDLPVSQRVGDIIRVHRAYVQEYKGIKQFTSNIFFNSSWALFSPNQVAKTKAALADGNNFRPFVYFGKSFSFERSEHKIITACREWTAKSFQKHKVLNERYITKLTDVPVAGGKKEDDRYYDVDLQVKVVQVFKLDDYSSEIRVVDASNQVWFCQVLNLKYKYLKEGQYVRIRSATLEHHEKYNEGRSFGFKQYSNILSLPAQSLLVKDMAVDEKKVINDLEKALLTQEQTIMHPVIISRPQKREGDLTNLDKILSYTEAPEGARFLTRFTVVSVYPSAENLIQIQNTKTSALRENKGALKKDEKHVLSVVFLAEDYSTASSNQFAKIHLTEGAAQSVFFKGVKIDDLLKKKATRDRVHFALKQIERFNVWIEGTVAVNKRGQLELVETELKEY</sequence>
<dbReference type="GO" id="GO:0000783">
    <property type="term" value="C:nuclear telomere cap complex"/>
    <property type="evidence" value="ECO:0007669"/>
    <property type="project" value="TreeGrafter"/>
</dbReference>
<evidence type="ECO:0000256" key="4">
    <source>
        <dbReference type="ARBA" id="ARBA00023125"/>
    </source>
</evidence>
<dbReference type="OrthoDB" id="2186770at2759"/>
<dbReference type="EMBL" id="RRYP01008754">
    <property type="protein sequence ID" value="TNV79559.1"/>
    <property type="molecule type" value="Genomic_DNA"/>
</dbReference>
<dbReference type="InterPro" id="IPR028389">
    <property type="entry name" value="POT1"/>
</dbReference>
<comment type="caution">
    <text evidence="6">The sequence shown here is derived from an EMBL/GenBank/DDBJ whole genome shotgun (WGS) entry which is preliminary data.</text>
</comment>
<comment type="subcellular location">
    <subcellularLocation>
        <location evidence="1">Chromosome</location>
        <location evidence="1">Telomere</location>
    </subcellularLocation>
</comment>